<proteinExistence type="predicted"/>
<geneLocation type="plasmid" evidence="2">
    <name>unnamed2</name>
</geneLocation>
<dbReference type="SUPFAM" id="SSF53474">
    <property type="entry name" value="alpha/beta-Hydrolases"/>
    <property type="match status" value="1"/>
</dbReference>
<dbReference type="GO" id="GO:0016787">
    <property type="term" value="F:hydrolase activity"/>
    <property type="evidence" value="ECO:0007669"/>
    <property type="project" value="UniProtKB-KW"/>
</dbReference>
<gene>
    <name evidence="2" type="ORF">FOB26_02080</name>
</gene>
<dbReference type="AlphaFoldDB" id="A0AA44EFV1"/>
<keyword evidence="2" id="KW-0614">Plasmid</keyword>
<dbReference type="PRINTS" id="PR00111">
    <property type="entry name" value="ABHYDROLASE"/>
</dbReference>
<evidence type="ECO:0000313" key="3">
    <source>
        <dbReference type="Proteomes" id="UP001155820"/>
    </source>
</evidence>
<dbReference type="Proteomes" id="UP001155820">
    <property type="component" value="Unassembled WGS sequence"/>
</dbReference>
<keyword evidence="2" id="KW-0378">Hydrolase</keyword>
<reference evidence="2" key="1">
    <citation type="submission" date="2019-07" db="EMBL/GenBank/DDBJ databases">
        <title>FDA dAtabase for Regulatory Grade micrObial Sequences (FDA-ARGOS): Supporting development and validation of Infectious Disease Dx tests.</title>
        <authorList>
            <person name="Bachman M."/>
            <person name="Young C."/>
            <person name="Tallon L."/>
            <person name="Sadzewicz L."/>
            <person name="Vavikolanu K."/>
            <person name="Mehta A."/>
            <person name="Aluvathingal J."/>
            <person name="Nadendla S."/>
            <person name="Nandy P."/>
            <person name="Geyer C."/>
            <person name="Yan Y."/>
            <person name="Sichtig H."/>
        </authorList>
    </citation>
    <scope>NUCLEOTIDE SEQUENCE</scope>
    <source>
        <strain evidence="2">FDAARGOS_618</strain>
        <plasmid evidence="2">unnamed2</plasmid>
    </source>
</reference>
<sequence>MPNAIDPSAAPAPVSRPGYARQKTPGGVAYFEAGEGQPLVLIHGVGMRLEAWEPQIAELSKISRIIAVDMPGHGESDKLPSGSSIKDFVAWLGRFLDEMKLERVSIAGHSMGAMISGGVVATYPERIARVAYLNGVYKRGPEAKAAVLARAASIASEGVDKEGPLLRWFGDDPDSNRARALTRGWLEAVDPQGYATAYGAFAAGDGVYSDCWSKVVCPAMFLTGDGDPNSTPEMAESMAQQAVNGWAEIIKGHRHMLNMTAPDLVNQYMRHWLATKEETR</sequence>
<dbReference type="InterPro" id="IPR029058">
    <property type="entry name" value="AB_hydrolase_fold"/>
</dbReference>
<name>A0AA44EFV1_9HYPH</name>
<dbReference type="PANTHER" id="PTHR43798">
    <property type="entry name" value="MONOACYLGLYCEROL LIPASE"/>
    <property type="match status" value="1"/>
</dbReference>
<dbReference type="RefSeq" id="WP_172873101.1">
    <property type="nucleotide sequence ID" value="NZ_JABRWL010000001.1"/>
</dbReference>
<protein>
    <submittedName>
        <fullName evidence="2">Alpha/beta hydrolase</fullName>
    </submittedName>
</protein>
<dbReference type="Pfam" id="PF12697">
    <property type="entry name" value="Abhydrolase_6"/>
    <property type="match status" value="1"/>
</dbReference>
<evidence type="ECO:0000259" key="1">
    <source>
        <dbReference type="Pfam" id="PF12697"/>
    </source>
</evidence>
<keyword evidence="3" id="KW-1185">Reference proteome</keyword>
<dbReference type="PANTHER" id="PTHR43798:SF29">
    <property type="entry name" value="AB HYDROLASE-1 DOMAIN-CONTAINING PROTEIN"/>
    <property type="match status" value="1"/>
</dbReference>
<evidence type="ECO:0000313" key="2">
    <source>
        <dbReference type="EMBL" id="NRF17941.1"/>
    </source>
</evidence>
<accession>A0AA44EFV1</accession>
<dbReference type="InterPro" id="IPR050266">
    <property type="entry name" value="AB_hydrolase_sf"/>
</dbReference>
<dbReference type="EMBL" id="JABRWM010000002">
    <property type="protein sequence ID" value="NRF17941.1"/>
    <property type="molecule type" value="Genomic_DNA"/>
</dbReference>
<organism evidence="2 3">
    <name type="scientific">Agrobacterium pusense</name>
    <dbReference type="NCBI Taxonomy" id="648995"/>
    <lineage>
        <taxon>Bacteria</taxon>
        <taxon>Pseudomonadati</taxon>
        <taxon>Pseudomonadota</taxon>
        <taxon>Alphaproteobacteria</taxon>
        <taxon>Hyphomicrobiales</taxon>
        <taxon>Rhizobiaceae</taxon>
        <taxon>Rhizobium/Agrobacterium group</taxon>
        <taxon>Agrobacterium</taxon>
    </lineage>
</organism>
<dbReference type="Gene3D" id="3.40.50.1820">
    <property type="entry name" value="alpha/beta hydrolase"/>
    <property type="match status" value="1"/>
</dbReference>
<dbReference type="InterPro" id="IPR000073">
    <property type="entry name" value="AB_hydrolase_1"/>
</dbReference>
<feature type="domain" description="AB hydrolase-1" evidence="1">
    <location>
        <begin position="39"/>
        <end position="266"/>
    </location>
</feature>
<comment type="caution">
    <text evidence="2">The sequence shown here is derived from an EMBL/GenBank/DDBJ whole genome shotgun (WGS) entry which is preliminary data.</text>
</comment>